<sequence>MAPGSGRDFSCPWDEPHCGKSFNRKSDLGRHYRIHTNERPYQCTYKDCHKSFIQRSALTVHSRTHTGEKPHVCDHEGCRKAFSDSSSLARHRRIHTGRRPYICQEPRCDKSFCRKTTLTKHQHRSHPLGSMARMPSEETVSEHSYSTPVTTSHPNEQYLLSQQAYYPNAPTPTHEFFPQQNLPMRPVTMQEHPPIIHSNIPVTSSVEVQHVQQFMQMMQQQQHQQHQQQHQQQQQQQQHPQQQNQGFDPHRMGFMPVEYQQPVYTAPTIESQPPMPYASTLEYKPPVMRLLNQPEGTDFAFLGTGC</sequence>
<feature type="domain" description="C2H2-type" evidence="7">
    <location>
        <begin position="9"/>
        <end position="40"/>
    </location>
</feature>
<keyword evidence="1" id="KW-0479">Metal-binding</keyword>
<keyword evidence="3 5" id="KW-0863">Zinc-finger</keyword>
<dbReference type="InterPro" id="IPR036236">
    <property type="entry name" value="Znf_C2H2_sf"/>
</dbReference>
<dbReference type="GO" id="GO:0006357">
    <property type="term" value="P:regulation of transcription by RNA polymerase II"/>
    <property type="evidence" value="ECO:0000318"/>
    <property type="project" value="GO_Central"/>
</dbReference>
<reference evidence="9" key="2">
    <citation type="journal article" date="2009" name="Fungal Genet. Biol.">
        <title>The 2008 update of the Aspergillus nidulans genome annotation: a community effort.</title>
        <authorList>
            <person name="Wortman J.R."/>
            <person name="Gilsenan J.M."/>
            <person name="Joardar V."/>
            <person name="Deegan J."/>
            <person name="Clutterbuck J."/>
            <person name="Andersen M.R."/>
            <person name="Archer D."/>
            <person name="Bencina M."/>
            <person name="Braus G."/>
            <person name="Coutinho P."/>
            <person name="von Dohren H."/>
            <person name="Doonan J."/>
            <person name="Driessen A.J."/>
            <person name="Durek P."/>
            <person name="Espeso E."/>
            <person name="Fekete E."/>
            <person name="Flipphi M."/>
            <person name="Estrada C.G."/>
            <person name="Geysens S."/>
            <person name="Goldman G."/>
            <person name="de Groot P.W."/>
            <person name="Hansen K."/>
            <person name="Harris S.D."/>
            <person name="Heinekamp T."/>
            <person name="Helmstaedt K."/>
            <person name="Henrissat B."/>
            <person name="Hofmann G."/>
            <person name="Homan T."/>
            <person name="Horio T."/>
            <person name="Horiuchi H."/>
            <person name="James S."/>
            <person name="Jones M."/>
            <person name="Karaffa L."/>
            <person name="Karanyi Z."/>
            <person name="Kato M."/>
            <person name="Keller N."/>
            <person name="Kelly D.E."/>
            <person name="Kiel J.A."/>
            <person name="Kim J.M."/>
            <person name="van der Klei I.J."/>
            <person name="Klis F.M."/>
            <person name="Kovalchuk A."/>
            <person name="Krasevec N."/>
            <person name="Kubicek C.P."/>
            <person name="Liu B."/>
            <person name="Maccabe A."/>
            <person name="Meyer V."/>
            <person name="Mirabito P."/>
            <person name="Miskei M."/>
            <person name="Mos M."/>
            <person name="Mullins J."/>
            <person name="Nelson D.R."/>
            <person name="Nielsen J."/>
            <person name="Oakley B.R."/>
            <person name="Osmani S.A."/>
            <person name="Pakula T."/>
            <person name="Paszewski A."/>
            <person name="Paulsen I."/>
            <person name="Pilsyk S."/>
            <person name="Pocsi I."/>
            <person name="Punt P.J."/>
            <person name="Ram A.F."/>
            <person name="Ren Q."/>
            <person name="Robellet X."/>
            <person name="Robson G."/>
            <person name="Seiboth B."/>
            <person name="van Solingen P."/>
            <person name="Specht T."/>
            <person name="Sun J."/>
            <person name="Taheri-Talesh N."/>
            <person name="Takeshita N."/>
            <person name="Ussery D."/>
            <person name="vanKuyk P.A."/>
            <person name="Visser H."/>
            <person name="van de Vondervoort P.J."/>
            <person name="de Vries R.P."/>
            <person name="Walton J."/>
            <person name="Xiang X."/>
            <person name="Xiong Y."/>
            <person name="Zeng A.P."/>
            <person name="Brandt B.W."/>
            <person name="Cornell M.J."/>
            <person name="van den Hondel C.A."/>
            <person name="Visser J."/>
            <person name="Oliver S.G."/>
            <person name="Turner G."/>
        </authorList>
    </citation>
    <scope>GENOME REANNOTATION</scope>
    <source>
        <strain evidence="9">FGSC A4 / ATCC 38163 / CBS 112.46 / NRRL 194 / M139</strain>
    </source>
</reference>
<dbReference type="EMBL" id="BN001305">
    <property type="protein sequence ID" value="CBF81619.1"/>
    <property type="molecule type" value="Genomic_DNA"/>
</dbReference>
<evidence type="ECO:0000313" key="8">
    <source>
        <dbReference type="EMBL" id="CBF81619.1"/>
    </source>
</evidence>
<dbReference type="AlphaFoldDB" id="C8VG23"/>
<dbReference type="Proteomes" id="UP000000560">
    <property type="component" value="Chromosome V"/>
</dbReference>
<dbReference type="HOGENOM" id="CLU_079429_0_0_1"/>
<evidence type="ECO:0000256" key="4">
    <source>
        <dbReference type="ARBA" id="ARBA00022833"/>
    </source>
</evidence>
<keyword evidence="4" id="KW-0862">Zinc</keyword>
<name>C8VG23_EMENI</name>
<dbReference type="GO" id="GO:0008270">
    <property type="term" value="F:zinc ion binding"/>
    <property type="evidence" value="ECO:0007669"/>
    <property type="project" value="UniProtKB-KW"/>
</dbReference>
<evidence type="ECO:0000256" key="3">
    <source>
        <dbReference type="ARBA" id="ARBA00022771"/>
    </source>
</evidence>
<dbReference type="eggNOG" id="KOG1721">
    <property type="taxonomic scope" value="Eukaryota"/>
</dbReference>
<dbReference type="PANTHER" id="PTHR14003:SF22">
    <property type="entry name" value="FINGER DOMAIN PROTEIN, PUTATIVE (AFU_ORTHOLOGUE AFUA_4G11480)-RELATED"/>
    <property type="match status" value="1"/>
</dbReference>
<reference evidence="9" key="1">
    <citation type="journal article" date="2005" name="Nature">
        <title>Sequencing of Aspergillus nidulans and comparative analysis with A. fumigatus and A. oryzae.</title>
        <authorList>
            <person name="Galagan J.E."/>
            <person name="Calvo S.E."/>
            <person name="Cuomo C."/>
            <person name="Ma L.J."/>
            <person name="Wortman J.R."/>
            <person name="Batzoglou S."/>
            <person name="Lee S.I."/>
            <person name="Basturkmen M."/>
            <person name="Spevak C.C."/>
            <person name="Clutterbuck J."/>
            <person name="Kapitonov V."/>
            <person name="Jurka J."/>
            <person name="Scazzocchio C."/>
            <person name="Farman M."/>
            <person name="Butler J."/>
            <person name="Purcell S."/>
            <person name="Harris S."/>
            <person name="Braus G.H."/>
            <person name="Draht O."/>
            <person name="Busch S."/>
            <person name="D'Enfert C."/>
            <person name="Bouchier C."/>
            <person name="Goldman G.H."/>
            <person name="Bell-Pedersen D."/>
            <person name="Griffiths-Jones S."/>
            <person name="Doonan J.H."/>
            <person name="Yu J."/>
            <person name="Vienken K."/>
            <person name="Pain A."/>
            <person name="Freitag M."/>
            <person name="Selker E.U."/>
            <person name="Archer D.B."/>
            <person name="Penalva M.A."/>
            <person name="Oakley B.R."/>
            <person name="Momany M."/>
            <person name="Tanaka T."/>
            <person name="Kumagai T."/>
            <person name="Asai K."/>
            <person name="Machida M."/>
            <person name="Nierman W.C."/>
            <person name="Denning D.W."/>
            <person name="Caddick M."/>
            <person name="Hynes M."/>
            <person name="Paoletti M."/>
            <person name="Fischer R."/>
            <person name="Miller B."/>
            <person name="Dyer P."/>
            <person name="Sachs M.S."/>
            <person name="Osmani S.A."/>
            <person name="Birren B.W."/>
        </authorList>
    </citation>
    <scope>NUCLEOTIDE SEQUENCE [LARGE SCALE GENOMIC DNA]</scope>
    <source>
        <strain evidence="9">FGSC A4 / ATCC 38163 / CBS 112.46 / NRRL 194 / M139</strain>
    </source>
</reference>
<dbReference type="GO" id="GO:0005667">
    <property type="term" value="C:transcription regulator complex"/>
    <property type="evidence" value="ECO:0000318"/>
    <property type="project" value="GO_Central"/>
</dbReference>
<keyword evidence="2" id="KW-0677">Repeat</keyword>
<accession>C8VG23</accession>
<dbReference type="Gene3D" id="3.30.160.60">
    <property type="entry name" value="Classic Zinc Finger"/>
    <property type="match status" value="4"/>
</dbReference>
<gene>
    <name evidence="8" type="ORF">ANIA_05583</name>
</gene>
<dbReference type="GeneID" id="2871873"/>
<evidence type="ECO:0000313" key="9">
    <source>
        <dbReference type="Proteomes" id="UP000000560"/>
    </source>
</evidence>
<feature type="domain" description="C2H2-type" evidence="7">
    <location>
        <begin position="101"/>
        <end position="126"/>
    </location>
</feature>
<dbReference type="SMART" id="SM00355">
    <property type="entry name" value="ZnF_C2H2"/>
    <property type="match status" value="4"/>
</dbReference>
<proteinExistence type="predicted"/>
<dbReference type="KEGG" id="ani:ANIA_05583"/>
<dbReference type="InParanoid" id="C8VG23"/>
<dbReference type="GO" id="GO:0030007">
    <property type="term" value="P:intracellular potassium ion homeostasis"/>
    <property type="evidence" value="ECO:0000315"/>
    <property type="project" value="AspGD"/>
</dbReference>
<dbReference type="OMA" id="WEHCGKS"/>
<feature type="compositionally biased region" description="Low complexity" evidence="6">
    <location>
        <begin position="217"/>
        <end position="245"/>
    </location>
</feature>
<evidence type="ECO:0000256" key="2">
    <source>
        <dbReference type="ARBA" id="ARBA00022737"/>
    </source>
</evidence>
<dbReference type="GO" id="GO:0031519">
    <property type="term" value="C:PcG protein complex"/>
    <property type="evidence" value="ECO:0000318"/>
    <property type="project" value="GO_Central"/>
</dbReference>
<dbReference type="VEuPathDB" id="FungiDB:AN5583"/>
<feature type="domain" description="C2H2-type" evidence="7">
    <location>
        <begin position="41"/>
        <end position="70"/>
    </location>
</feature>
<evidence type="ECO:0000256" key="1">
    <source>
        <dbReference type="ARBA" id="ARBA00022723"/>
    </source>
</evidence>
<dbReference type="InterPro" id="IPR013087">
    <property type="entry name" value="Znf_C2H2_type"/>
</dbReference>
<evidence type="ECO:0000259" key="7">
    <source>
        <dbReference type="PROSITE" id="PS50157"/>
    </source>
</evidence>
<dbReference type="FunFam" id="3.30.160.60:FF:000511">
    <property type="entry name" value="zinc finger protein 692 isoform X2"/>
    <property type="match status" value="1"/>
</dbReference>
<dbReference type="PROSITE" id="PS00028">
    <property type="entry name" value="ZINC_FINGER_C2H2_1"/>
    <property type="match status" value="3"/>
</dbReference>
<organism evidence="8 9">
    <name type="scientific">Emericella nidulans (strain FGSC A4 / ATCC 38163 / CBS 112.46 / NRRL 194 / M139)</name>
    <name type="common">Aspergillus nidulans</name>
    <dbReference type="NCBI Taxonomy" id="227321"/>
    <lineage>
        <taxon>Eukaryota</taxon>
        <taxon>Fungi</taxon>
        <taxon>Dikarya</taxon>
        <taxon>Ascomycota</taxon>
        <taxon>Pezizomycotina</taxon>
        <taxon>Eurotiomycetes</taxon>
        <taxon>Eurotiomycetidae</taxon>
        <taxon>Eurotiales</taxon>
        <taxon>Aspergillaceae</taxon>
        <taxon>Aspergillus</taxon>
        <taxon>Aspergillus subgen. Nidulantes</taxon>
    </lineage>
</organism>
<dbReference type="RefSeq" id="XP_050468236.1">
    <property type="nucleotide sequence ID" value="XM_050612296.1"/>
</dbReference>
<feature type="domain" description="C2H2-type" evidence="7">
    <location>
        <begin position="71"/>
        <end position="100"/>
    </location>
</feature>
<protein>
    <submittedName>
        <fullName evidence="8">C2H2 finger domain protein, putative (AFU_orthologue AFUA_4G11480)</fullName>
    </submittedName>
</protein>
<dbReference type="GO" id="GO:0000981">
    <property type="term" value="F:DNA-binding transcription factor activity, RNA polymerase II-specific"/>
    <property type="evidence" value="ECO:0000318"/>
    <property type="project" value="GO_Central"/>
</dbReference>
<keyword evidence="9" id="KW-1185">Reference proteome</keyword>
<dbReference type="OrthoDB" id="3437960at2759"/>
<dbReference type="GO" id="GO:0000978">
    <property type="term" value="F:RNA polymerase II cis-regulatory region sequence-specific DNA binding"/>
    <property type="evidence" value="ECO:0000318"/>
    <property type="project" value="GO_Central"/>
</dbReference>
<dbReference type="FunFam" id="3.30.160.60:FF:000072">
    <property type="entry name" value="zinc finger protein 143 isoform X1"/>
    <property type="match status" value="1"/>
</dbReference>
<evidence type="ECO:0000256" key="5">
    <source>
        <dbReference type="PROSITE-ProRule" id="PRU00042"/>
    </source>
</evidence>
<dbReference type="SUPFAM" id="SSF57667">
    <property type="entry name" value="beta-beta-alpha zinc fingers"/>
    <property type="match status" value="2"/>
</dbReference>
<dbReference type="GO" id="GO:0000785">
    <property type="term" value="C:chromatin"/>
    <property type="evidence" value="ECO:0000318"/>
    <property type="project" value="GO_Central"/>
</dbReference>
<dbReference type="Pfam" id="PF00096">
    <property type="entry name" value="zf-C2H2"/>
    <property type="match status" value="4"/>
</dbReference>
<dbReference type="PROSITE" id="PS50157">
    <property type="entry name" value="ZINC_FINGER_C2H2_2"/>
    <property type="match status" value="4"/>
</dbReference>
<dbReference type="PANTHER" id="PTHR14003">
    <property type="entry name" value="TRANSCRIPTIONAL REPRESSOR PROTEIN YY"/>
    <property type="match status" value="1"/>
</dbReference>
<dbReference type="FunFam" id="3.30.160.60:FF:000125">
    <property type="entry name" value="Putative zinc finger protein 143"/>
    <property type="match status" value="1"/>
</dbReference>
<dbReference type="STRING" id="227321.C8VG23"/>
<evidence type="ECO:0000256" key="6">
    <source>
        <dbReference type="SAM" id="MobiDB-lite"/>
    </source>
</evidence>
<feature type="region of interest" description="Disordered" evidence="6">
    <location>
        <begin position="217"/>
        <end position="253"/>
    </location>
</feature>